<gene>
    <name evidence="2" type="ORF">ENT43_02250</name>
</gene>
<dbReference type="AlphaFoldDB" id="A0A7C4R5M5"/>
<feature type="transmembrane region" description="Helical" evidence="1">
    <location>
        <begin position="43"/>
        <end position="62"/>
    </location>
</feature>
<evidence type="ECO:0000256" key="1">
    <source>
        <dbReference type="SAM" id="Phobius"/>
    </source>
</evidence>
<accession>A0A7C4R5M5</accession>
<sequence length="71" mass="8310">MLEDKKTIDNSITEDYDKPDIIGEIDTVHEQIEYMEKKLKIPVWIWVFLIIIISIVTLYVTMGQSPTININ</sequence>
<organism evidence="2">
    <name type="scientific">candidate division CPR3 bacterium</name>
    <dbReference type="NCBI Taxonomy" id="2268181"/>
    <lineage>
        <taxon>Bacteria</taxon>
        <taxon>Bacteria division CPR3</taxon>
    </lineage>
</organism>
<protein>
    <submittedName>
        <fullName evidence="2">Uncharacterized protein</fullName>
    </submittedName>
</protein>
<comment type="caution">
    <text evidence="2">The sequence shown here is derived from an EMBL/GenBank/DDBJ whole genome shotgun (WGS) entry which is preliminary data.</text>
</comment>
<evidence type="ECO:0000313" key="2">
    <source>
        <dbReference type="EMBL" id="HGT71061.1"/>
    </source>
</evidence>
<proteinExistence type="predicted"/>
<keyword evidence="1" id="KW-0472">Membrane</keyword>
<name>A0A7C4R5M5_UNCC3</name>
<keyword evidence="1" id="KW-0812">Transmembrane</keyword>
<dbReference type="EMBL" id="DSYQ01000008">
    <property type="protein sequence ID" value="HGT71061.1"/>
    <property type="molecule type" value="Genomic_DNA"/>
</dbReference>
<reference evidence="2" key="1">
    <citation type="journal article" date="2020" name="mSystems">
        <title>Genome- and Community-Level Interaction Insights into Carbon Utilization and Element Cycling Functions of Hydrothermarchaeota in Hydrothermal Sediment.</title>
        <authorList>
            <person name="Zhou Z."/>
            <person name="Liu Y."/>
            <person name="Xu W."/>
            <person name="Pan J."/>
            <person name="Luo Z.H."/>
            <person name="Li M."/>
        </authorList>
    </citation>
    <scope>NUCLEOTIDE SEQUENCE [LARGE SCALE GENOMIC DNA]</scope>
    <source>
        <strain evidence="2">SpSt-579</strain>
    </source>
</reference>
<keyword evidence="1" id="KW-1133">Transmembrane helix</keyword>